<dbReference type="Proteomes" id="UP000297453">
    <property type="component" value="Unassembled WGS sequence"/>
</dbReference>
<dbReference type="AlphaFoldDB" id="A0A4V3JBA3"/>
<dbReference type="EMBL" id="RQEP01000018">
    <property type="protein sequence ID" value="TGK01039.1"/>
    <property type="molecule type" value="Genomic_DNA"/>
</dbReference>
<dbReference type="GO" id="GO:0008233">
    <property type="term" value="F:peptidase activity"/>
    <property type="evidence" value="ECO:0007669"/>
    <property type="project" value="UniProtKB-KW"/>
</dbReference>
<comment type="caution">
    <text evidence="1">The sequence shown here is derived from an EMBL/GenBank/DDBJ whole genome shotgun (WGS) entry which is preliminary data.</text>
</comment>
<evidence type="ECO:0000313" key="2">
    <source>
        <dbReference type="Proteomes" id="UP000297453"/>
    </source>
</evidence>
<evidence type="ECO:0000313" key="1">
    <source>
        <dbReference type="EMBL" id="TGK01039.1"/>
    </source>
</evidence>
<dbReference type="Gene3D" id="2.40.70.10">
    <property type="entry name" value="Acid Proteases"/>
    <property type="match status" value="1"/>
</dbReference>
<dbReference type="RefSeq" id="WP_135589061.1">
    <property type="nucleotide sequence ID" value="NZ_RQEP01000018.1"/>
</dbReference>
<dbReference type="InterPro" id="IPR034122">
    <property type="entry name" value="Retropepsin-like_bacterial"/>
</dbReference>
<dbReference type="InterPro" id="IPR021109">
    <property type="entry name" value="Peptidase_aspartic_dom_sf"/>
</dbReference>
<dbReference type="SUPFAM" id="SSF50630">
    <property type="entry name" value="Acid proteases"/>
    <property type="match status" value="1"/>
</dbReference>
<name>A0A4V3JBA3_9LEPT</name>
<reference evidence="1" key="1">
    <citation type="journal article" date="2019" name="PLoS Negl. Trop. Dis.">
        <title>Revisiting the worldwide diversity of Leptospira species in the environment.</title>
        <authorList>
            <person name="Vincent A.T."/>
            <person name="Schiettekatte O."/>
            <person name="Bourhy P."/>
            <person name="Veyrier F.J."/>
            <person name="Picardeau M."/>
        </authorList>
    </citation>
    <scope>NUCLEOTIDE SEQUENCE [LARGE SCALE GENOMIC DNA]</scope>
    <source>
        <strain evidence="1">SSS9</strain>
    </source>
</reference>
<gene>
    <name evidence="1" type="ORF">EHO59_14070</name>
</gene>
<dbReference type="GO" id="GO:0006508">
    <property type="term" value="P:proteolysis"/>
    <property type="evidence" value="ECO:0007669"/>
    <property type="project" value="UniProtKB-KW"/>
</dbReference>
<sequence>MGKIHQKAEIENTLDLLACKTGELPQEKVRKVALEFLVDTGAAMVCLPTNMIQSLGLQPLYKRLSLTANGTVEAWIFSPAQIRIWDRECNMEIMEVPNGTPPLLGYLALETLDLYPNPKKQILEGNPAHDGRMVIDLLVA</sequence>
<dbReference type="OrthoDB" id="664884at2"/>
<keyword evidence="2" id="KW-1185">Reference proteome</keyword>
<organism evidence="1 2">
    <name type="scientific">Leptospira semungkisensis</name>
    <dbReference type="NCBI Taxonomy" id="2484985"/>
    <lineage>
        <taxon>Bacteria</taxon>
        <taxon>Pseudomonadati</taxon>
        <taxon>Spirochaetota</taxon>
        <taxon>Spirochaetia</taxon>
        <taxon>Leptospirales</taxon>
        <taxon>Leptospiraceae</taxon>
        <taxon>Leptospira</taxon>
    </lineage>
</organism>
<keyword evidence="1" id="KW-0378">Hydrolase</keyword>
<proteinExistence type="predicted"/>
<dbReference type="Pfam" id="PF13975">
    <property type="entry name" value="gag-asp_proteas"/>
    <property type="match status" value="1"/>
</dbReference>
<accession>A0A4V3JBA3</accession>
<protein>
    <submittedName>
        <fullName evidence="1">Aspartyl protease</fullName>
    </submittedName>
</protein>
<dbReference type="CDD" id="cd05483">
    <property type="entry name" value="retropepsin_like_bacteria"/>
    <property type="match status" value="1"/>
</dbReference>
<keyword evidence="1" id="KW-0645">Protease</keyword>